<evidence type="ECO:0000313" key="2">
    <source>
        <dbReference type="Proteomes" id="UP000325141"/>
    </source>
</evidence>
<evidence type="ECO:0000313" key="1">
    <source>
        <dbReference type="EMBL" id="KAA5532804.1"/>
    </source>
</evidence>
<dbReference type="RefSeq" id="WP_150014025.1">
    <property type="nucleotide sequence ID" value="NZ_VWSG01000011.1"/>
</dbReference>
<organism evidence="1 2">
    <name type="scientific">Paenimyroides baculatum</name>
    <dbReference type="NCBI Taxonomy" id="2608000"/>
    <lineage>
        <taxon>Bacteria</taxon>
        <taxon>Pseudomonadati</taxon>
        <taxon>Bacteroidota</taxon>
        <taxon>Flavobacteriia</taxon>
        <taxon>Flavobacteriales</taxon>
        <taxon>Flavobacteriaceae</taxon>
        <taxon>Paenimyroides</taxon>
    </lineage>
</organism>
<accession>A0A5M6CCD1</accession>
<dbReference type="Proteomes" id="UP000325141">
    <property type="component" value="Unassembled WGS sequence"/>
</dbReference>
<sequence>MSNLLAFKRGDTSLDKLRAYYADPEKYPLSPTLEAVRERLQYVMQLRLNYWNKQKIVTFLKEKFDIEQAQAYSDIRNSELLYGEINETSRKAKQALLYEYSFQLLQRARERGDTKVEAKAIELMSKFGGLDQEENLEFNPEKFEAVTPKLSVNNKAMAKFMEMIVKGVVDLNDFNATDVDFEEVNNEETEEEDGSR</sequence>
<protein>
    <submittedName>
        <fullName evidence="1">Uncharacterized protein</fullName>
    </submittedName>
</protein>
<reference evidence="1 2" key="1">
    <citation type="submission" date="2019-09" db="EMBL/GenBank/DDBJ databases">
        <title>Genome sequence and assembly of Flavobacterium sp.</title>
        <authorList>
            <person name="Chhetri G."/>
        </authorList>
    </citation>
    <scope>NUCLEOTIDE SEQUENCE [LARGE SCALE GENOMIC DNA]</scope>
    <source>
        <strain evidence="1 2">SNL9</strain>
    </source>
</reference>
<dbReference type="EMBL" id="VWSG01000011">
    <property type="protein sequence ID" value="KAA5532804.1"/>
    <property type="molecule type" value="Genomic_DNA"/>
</dbReference>
<comment type="caution">
    <text evidence="1">The sequence shown here is derived from an EMBL/GenBank/DDBJ whole genome shotgun (WGS) entry which is preliminary data.</text>
</comment>
<proteinExistence type="predicted"/>
<keyword evidence="2" id="KW-1185">Reference proteome</keyword>
<gene>
    <name evidence="1" type="ORF">F0460_13240</name>
</gene>
<dbReference type="AlphaFoldDB" id="A0A5M6CCD1"/>
<name>A0A5M6CCD1_9FLAO</name>